<dbReference type="AlphaFoldDB" id="A0A419I9H9"/>
<name>A0A419I9H9_9PSEU</name>
<organism evidence="3 4">
    <name type="scientific">Amycolatopsis panacis</name>
    <dbReference type="NCBI Taxonomy" id="2340917"/>
    <lineage>
        <taxon>Bacteria</taxon>
        <taxon>Bacillati</taxon>
        <taxon>Actinomycetota</taxon>
        <taxon>Actinomycetes</taxon>
        <taxon>Pseudonocardiales</taxon>
        <taxon>Pseudonocardiaceae</taxon>
        <taxon>Amycolatopsis</taxon>
    </lineage>
</organism>
<evidence type="ECO:0000256" key="2">
    <source>
        <dbReference type="RuleBase" id="RU003707"/>
    </source>
</evidence>
<dbReference type="InterPro" id="IPR001753">
    <property type="entry name" value="Enoyl-CoA_hydra/iso"/>
</dbReference>
<keyword evidence="4" id="KW-1185">Reference proteome</keyword>
<dbReference type="Pfam" id="PF00378">
    <property type="entry name" value="ECH_1"/>
    <property type="match status" value="1"/>
</dbReference>
<reference evidence="3 4" key="1">
    <citation type="submission" date="2018-09" db="EMBL/GenBank/DDBJ databases">
        <title>YIM PH 21725 draft genome.</title>
        <authorList>
            <person name="Miao C."/>
        </authorList>
    </citation>
    <scope>NUCLEOTIDE SEQUENCE [LARGE SCALE GENOMIC DNA]</scope>
    <source>
        <strain evidence="4">YIM PH21725</strain>
    </source>
</reference>
<dbReference type="OrthoDB" id="8452484at2"/>
<evidence type="ECO:0000313" key="4">
    <source>
        <dbReference type="Proteomes" id="UP000285112"/>
    </source>
</evidence>
<evidence type="ECO:0000313" key="3">
    <source>
        <dbReference type="EMBL" id="RJQ89274.1"/>
    </source>
</evidence>
<dbReference type="InterPro" id="IPR029045">
    <property type="entry name" value="ClpP/crotonase-like_dom_sf"/>
</dbReference>
<dbReference type="PANTHER" id="PTHR43802">
    <property type="entry name" value="ENOYL-COA HYDRATASE"/>
    <property type="match status" value="1"/>
</dbReference>
<gene>
    <name evidence="3" type="ORF">D5S19_04715</name>
</gene>
<dbReference type="Gene3D" id="3.90.226.10">
    <property type="entry name" value="2-enoyl-CoA Hydratase, Chain A, domain 1"/>
    <property type="match status" value="1"/>
</dbReference>
<dbReference type="CDD" id="cd06558">
    <property type="entry name" value="crotonase-like"/>
    <property type="match status" value="1"/>
</dbReference>
<evidence type="ECO:0000256" key="1">
    <source>
        <dbReference type="ARBA" id="ARBA00005254"/>
    </source>
</evidence>
<dbReference type="InterPro" id="IPR018376">
    <property type="entry name" value="Enoyl-CoA_hyd/isom_CS"/>
</dbReference>
<dbReference type="InterPro" id="IPR014748">
    <property type="entry name" value="Enoyl-CoA_hydra_C"/>
</dbReference>
<dbReference type="SUPFAM" id="SSF52096">
    <property type="entry name" value="ClpP/crotonase"/>
    <property type="match status" value="1"/>
</dbReference>
<dbReference type="EMBL" id="QZFV01000060">
    <property type="protein sequence ID" value="RJQ89274.1"/>
    <property type="molecule type" value="Genomic_DNA"/>
</dbReference>
<sequence length="265" mass="27370">MTCVRDRSVLTVILDRPRSLNALTGSCRAELLAALDSATDPAVRAVVLTGAGRAFCVGQDLAATDELAQADVTVRDTYNPLVRALKELDKPVVAAVNGPAVGAGMGLALACDLRLMADTAYFACSFSKVGLVPDTGLSYELVRRLGHARAYELAVTGRAIGAVEAEQHGLVNRVVPGESLVREAAELAEQLSRGPGLALALTKRLFTAAAHAGAGAMLEREALSQGVAAATAEHTEGVAAFREKRGANHDGGPVTVPAVVPLDAI</sequence>
<comment type="similarity">
    <text evidence="1 2">Belongs to the enoyl-CoA hydratase/isomerase family.</text>
</comment>
<accession>A0A419I9H9</accession>
<dbReference type="PROSITE" id="PS00166">
    <property type="entry name" value="ENOYL_COA_HYDRATASE"/>
    <property type="match status" value="1"/>
</dbReference>
<dbReference type="Proteomes" id="UP000285112">
    <property type="component" value="Unassembled WGS sequence"/>
</dbReference>
<proteinExistence type="inferred from homology"/>
<dbReference type="PANTHER" id="PTHR43802:SF1">
    <property type="entry name" value="IP11341P-RELATED"/>
    <property type="match status" value="1"/>
</dbReference>
<dbReference type="Gene3D" id="1.10.12.10">
    <property type="entry name" value="Lyase 2-enoyl-coa Hydratase, Chain A, domain 2"/>
    <property type="match status" value="1"/>
</dbReference>
<dbReference type="GO" id="GO:0003824">
    <property type="term" value="F:catalytic activity"/>
    <property type="evidence" value="ECO:0007669"/>
    <property type="project" value="InterPro"/>
</dbReference>
<evidence type="ECO:0008006" key="5">
    <source>
        <dbReference type="Google" id="ProtNLM"/>
    </source>
</evidence>
<comment type="caution">
    <text evidence="3">The sequence shown here is derived from an EMBL/GenBank/DDBJ whole genome shotgun (WGS) entry which is preliminary data.</text>
</comment>
<protein>
    <recommendedName>
        <fullName evidence="5">Enoyl-CoA hydratase</fullName>
    </recommendedName>
</protein>